<feature type="non-terminal residue" evidence="2">
    <location>
        <position position="109"/>
    </location>
</feature>
<dbReference type="EMBL" id="LAZR01003510">
    <property type="protein sequence ID" value="KKN17538.1"/>
    <property type="molecule type" value="Genomic_DNA"/>
</dbReference>
<comment type="caution">
    <text evidence="2">The sequence shown here is derived from an EMBL/GenBank/DDBJ whole genome shotgun (WGS) entry which is preliminary data.</text>
</comment>
<evidence type="ECO:0000256" key="1">
    <source>
        <dbReference type="SAM" id="MobiDB-lite"/>
    </source>
</evidence>
<name>A0A0F9RJX9_9ZZZZ</name>
<dbReference type="AlphaFoldDB" id="A0A0F9RJX9"/>
<feature type="region of interest" description="Disordered" evidence="1">
    <location>
        <begin position="1"/>
        <end position="20"/>
    </location>
</feature>
<evidence type="ECO:0000313" key="2">
    <source>
        <dbReference type="EMBL" id="KKN17538.1"/>
    </source>
</evidence>
<sequence>MATNHDEAQNRSVQVTGPASMMETTGDDFIFSLATVADSFTPWGRAPKTRDRELRQFWPTEPILASALYSVVIRNAAFSWTLDGSPLTVKATQNMLQGADFGKGVRHMI</sequence>
<reference evidence="2" key="1">
    <citation type="journal article" date="2015" name="Nature">
        <title>Complex archaea that bridge the gap between prokaryotes and eukaryotes.</title>
        <authorList>
            <person name="Spang A."/>
            <person name="Saw J.H."/>
            <person name="Jorgensen S.L."/>
            <person name="Zaremba-Niedzwiedzka K."/>
            <person name="Martijn J."/>
            <person name="Lind A.E."/>
            <person name="van Eijk R."/>
            <person name="Schleper C."/>
            <person name="Guy L."/>
            <person name="Ettema T.J."/>
        </authorList>
    </citation>
    <scope>NUCLEOTIDE SEQUENCE</scope>
</reference>
<protein>
    <submittedName>
        <fullName evidence="2">Uncharacterized protein</fullName>
    </submittedName>
</protein>
<organism evidence="2">
    <name type="scientific">marine sediment metagenome</name>
    <dbReference type="NCBI Taxonomy" id="412755"/>
    <lineage>
        <taxon>unclassified sequences</taxon>
        <taxon>metagenomes</taxon>
        <taxon>ecological metagenomes</taxon>
    </lineage>
</organism>
<accession>A0A0F9RJX9</accession>
<proteinExistence type="predicted"/>
<gene>
    <name evidence="2" type="ORF">LCGC14_0964960</name>
</gene>